<proteinExistence type="predicted"/>
<evidence type="ECO:0000256" key="2">
    <source>
        <dbReference type="ARBA" id="ARBA00022737"/>
    </source>
</evidence>
<dbReference type="EMBL" id="MW302436">
    <property type="protein sequence ID" value="QSD99590.1"/>
    <property type="molecule type" value="Genomic_DNA"/>
</dbReference>
<dbReference type="Gene3D" id="1.10.10.60">
    <property type="entry name" value="Homeodomain-like"/>
    <property type="match status" value="2"/>
</dbReference>
<dbReference type="PANTHER" id="PTHR45614">
    <property type="entry name" value="MYB PROTEIN-RELATED"/>
    <property type="match status" value="1"/>
</dbReference>
<dbReference type="SMART" id="SM00717">
    <property type="entry name" value="SANT"/>
    <property type="match status" value="2"/>
</dbReference>
<evidence type="ECO:0000313" key="9">
    <source>
        <dbReference type="EMBL" id="QSD99590.1"/>
    </source>
</evidence>
<dbReference type="FunFam" id="1.10.10.60:FF:000010">
    <property type="entry name" value="Transcriptional activator Myb isoform A"/>
    <property type="match status" value="1"/>
</dbReference>
<dbReference type="PANTHER" id="PTHR45614:SF285">
    <property type="entry name" value="TRANSCRIPTION FACTOR MYB98"/>
    <property type="match status" value="1"/>
</dbReference>
<dbReference type="GO" id="GO:0000981">
    <property type="term" value="F:DNA-binding transcription factor activity, RNA polymerase II-specific"/>
    <property type="evidence" value="ECO:0007669"/>
    <property type="project" value="TreeGrafter"/>
</dbReference>
<feature type="domain" description="Myb-like" evidence="7">
    <location>
        <begin position="202"/>
        <end position="252"/>
    </location>
</feature>
<keyword evidence="3" id="KW-0804">Transcription</keyword>
<dbReference type="CDD" id="cd00167">
    <property type="entry name" value="SANT"/>
    <property type="match status" value="2"/>
</dbReference>
<protein>
    <submittedName>
        <fullName evidence="9">MYB family transcription factor</fullName>
    </submittedName>
</protein>
<evidence type="ECO:0000259" key="8">
    <source>
        <dbReference type="PROSITE" id="PS51294"/>
    </source>
</evidence>
<feature type="region of interest" description="Disordered" evidence="6">
    <location>
        <begin position="1"/>
        <end position="22"/>
    </location>
</feature>
<feature type="domain" description="HTH myb-type" evidence="8">
    <location>
        <begin position="206"/>
        <end position="256"/>
    </location>
</feature>
<comment type="subcellular location">
    <subcellularLocation>
        <location evidence="1">Nucleus</location>
    </subcellularLocation>
</comment>
<dbReference type="InterPro" id="IPR009057">
    <property type="entry name" value="Homeodomain-like_sf"/>
</dbReference>
<dbReference type="SUPFAM" id="SSF46689">
    <property type="entry name" value="Homeodomain-like"/>
    <property type="match status" value="1"/>
</dbReference>
<dbReference type="PROSITE" id="PS50090">
    <property type="entry name" value="MYB_LIKE"/>
    <property type="match status" value="2"/>
</dbReference>
<evidence type="ECO:0000259" key="7">
    <source>
        <dbReference type="PROSITE" id="PS50090"/>
    </source>
</evidence>
<dbReference type="InterPro" id="IPR017930">
    <property type="entry name" value="Myb_dom"/>
</dbReference>
<dbReference type="GO" id="GO:0000978">
    <property type="term" value="F:RNA polymerase II cis-regulatory region sequence-specific DNA binding"/>
    <property type="evidence" value="ECO:0007669"/>
    <property type="project" value="TreeGrafter"/>
</dbReference>
<dbReference type="InterPro" id="IPR050560">
    <property type="entry name" value="MYB_TF"/>
</dbReference>
<evidence type="ECO:0000256" key="3">
    <source>
        <dbReference type="ARBA" id="ARBA00023015"/>
    </source>
</evidence>
<sequence length="376" mass="43418">MELDQGFAEKSKIPTMAPSQLGSSLSPPSHYPTYLYQNQFNQFKEHLLNEANHHSSFSTVIPSSISPIPMIPTSSYKAAHTNEFQREFTSSRNPMIFAPNYSKMEVMHGRLNTGKGIWDLSTKNIFQYGETSQPRRHKRIQKNGEIQHEDPNIIKGQWTANEDRILVQLVNRFGHRKWSKIAKFLKGRIGKQCRERWNNHLRPNIKKDSWTEEEDKILIEAHKIVGNKWAEIARRLTGRTENSVKNHWNATKRRLDAKRKKHGNSSKGKLLLKYIKEVTDAKEAEKEMMKNSMNMPNIGNQSNLQIVENDFSSKGLVTPNEENDGYVPMIFNGDGGKESGFGTTMHHEFGSYGLQFFPEIPMKQEIDLMKMIYRNP</sequence>
<accession>A0A896WBU6</accession>
<name>A0A896WBU6_MELAB</name>
<keyword evidence="5" id="KW-0539">Nucleus</keyword>
<keyword evidence="3" id="KW-0805">Transcription regulation</keyword>
<gene>
    <name evidence="9" type="primary">EVM0028483.1</name>
</gene>
<dbReference type="AlphaFoldDB" id="A0A896WBU6"/>
<dbReference type="PROSITE" id="PS51294">
    <property type="entry name" value="HTH_MYB"/>
    <property type="match status" value="2"/>
</dbReference>
<evidence type="ECO:0000256" key="4">
    <source>
        <dbReference type="ARBA" id="ARBA00023125"/>
    </source>
</evidence>
<reference evidence="9" key="1">
    <citation type="journal article" name="Plants (Basel)">
        <title>NAC and MYB Families and Lignin Biosynthesis-Related Members Identification and Expression Analysis in Melilotus albus.</title>
        <authorList>
            <person name="Chen L."/>
            <person name="Wu F."/>
            <person name="Zhang J."/>
        </authorList>
    </citation>
    <scope>NUCLEOTIDE SEQUENCE</scope>
</reference>
<keyword evidence="4" id="KW-0238">DNA-binding</keyword>
<dbReference type="InterPro" id="IPR001005">
    <property type="entry name" value="SANT/Myb"/>
</dbReference>
<evidence type="ECO:0000256" key="5">
    <source>
        <dbReference type="ARBA" id="ARBA00023242"/>
    </source>
</evidence>
<feature type="domain" description="HTH myb-type" evidence="8">
    <location>
        <begin position="150"/>
        <end position="205"/>
    </location>
</feature>
<dbReference type="GO" id="GO:0005634">
    <property type="term" value="C:nucleus"/>
    <property type="evidence" value="ECO:0007669"/>
    <property type="project" value="UniProtKB-SubCell"/>
</dbReference>
<feature type="domain" description="Myb-like" evidence="7">
    <location>
        <begin position="150"/>
        <end position="201"/>
    </location>
</feature>
<keyword evidence="2" id="KW-0677">Repeat</keyword>
<evidence type="ECO:0000256" key="6">
    <source>
        <dbReference type="SAM" id="MobiDB-lite"/>
    </source>
</evidence>
<organism evidence="9">
    <name type="scientific">Melilotus albus</name>
    <name type="common">White sweet clover</name>
    <name type="synonym">Melilotus officinalis subsp. albus</name>
    <dbReference type="NCBI Taxonomy" id="47082"/>
    <lineage>
        <taxon>Eukaryota</taxon>
        <taxon>Viridiplantae</taxon>
        <taxon>Streptophyta</taxon>
        <taxon>Embryophyta</taxon>
        <taxon>Tracheophyta</taxon>
        <taxon>Spermatophyta</taxon>
        <taxon>Magnoliopsida</taxon>
        <taxon>eudicotyledons</taxon>
        <taxon>Gunneridae</taxon>
        <taxon>Pentapetalae</taxon>
        <taxon>rosids</taxon>
        <taxon>fabids</taxon>
        <taxon>Fabales</taxon>
        <taxon>Fabaceae</taxon>
        <taxon>Papilionoideae</taxon>
        <taxon>50 kb inversion clade</taxon>
        <taxon>NPAAA clade</taxon>
        <taxon>Hologalegina</taxon>
        <taxon>IRL clade</taxon>
        <taxon>Trifolieae</taxon>
        <taxon>Melilotus</taxon>
    </lineage>
</organism>
<evidence type="ECO:0000256" key="1">
    <source>
        <dbReference type="ARBA" id="ARBA00004123"/>
    </source>
</evidence>
<dbReference type="Pfam" id="PF13921">
    <property type="entry name" value="Myb_DNA-bind_6"/>
    <property type="match status" value="1"/>
</dbReference>